<keyword evidence="2" id="KW-0479">Metal-binding</keyword>
<evidence type="ECO:0000256" key="4">
    <source>
        <dbReference type="ARBA" id="ARBA00023033"/>
    </source>
</evidence>
<reference evidence="6 7" key="1">
    <citation type="submission" date="2023-08" db="EMBL/GenBank/DDBJ databases">
        <title>A Necator americanus chromosomal reference genome.</title>
        <authorList>
            <person name="Ilik V."/>
            <person name="Petrzelkova K.J."/>
            <person name="Pardy F."/>
            <person name="Fuh T."/>
            <person name="Niatou-Singa F.S."/>
            <person name="Gouil Q."/>
            <person name="Baker L."/>
            <person name="Ritchie M.E."/>
            <person name="Jex A.R."/>
            <person name="Gazzola D."/>
            <person name="Li H."/>
            <person name="Toshio Fujiwara R."/>
            <person name="Zhan B."/>
            <person name="Aroian R.V."/>
            <person name="Pafco B."/>
            <person name="Schwarz E.M."/>
        </authorList>
    </citation>
    <scope>NUCLEOTIDE SEQUENCE [LARGE SCALE GENOMIC DNA]</scope>
    <source>
        <strain evidence="6 7">Aroian</strain>
        <tissue evidence="6">Whole animal</tissue>
    </source>
</reference>
<gene>
    <name evidence="6" type="primary">Necator_chrIII.g10423</name>
    <name evidence="6" type="ORF">RB195_009658</name>
</gene>
<keyword evidence="7" id="KW-1185">Reference proteome</keyword>
<evidence type="ECO:0000313" key="7">
    <source>
        <dbReference type="Proteomes" id="UP001303046"/>
    </source>
</evidence>
<dbReference type="PANTHER" id="PTHR24300:SF375">
    <property type="entry name" value="CYTOCHROME P450 FAMILY"/>
    <property type="match status" value="1"/>
</dbReference>
<dbReference type="Gene3D" id="1.10.630.10">
    <property type="entry name" value="Cytochrome P450"/>
    <property type="match status" value="1"/>
</dbReference>
<dbReference type="SUPFAM" id="SSF48264">
    <property type="entry name" value="Cytochrome P450"/>
    <property type="match status" value="1"/>
</dbReference>
<dbReference type="SUPFAM" id="SSF56219">
    <property type="entry name" value="DNase I-like"/>
    <property type="match status" value="1"/>
</dbReference>
<dbReference type="InterPro" id="IPR036691">
    <property type="entry name" value="Endo/exonu/phosph_ase_sf"/>
</dbReference>
<dbReference type="InterPro" id="IPR001128">
    <property type="entry name" value="Cyt_P450"/>
</dbReference>
<evidence type="ECO:0008006" key="8">
    <source>
        <dbReference type="Google" id="ProtNLM"/>
    </source>
</evidence>
<proteinExistence type="inferred from homology"/>
<dbReference type="PRINTS" id="PR00463">
    <property type="entry name" value="EP450I"/>
</dbReference>
<name>A0ABR1CUB2_NECAM</name>
<dbReference type="PANTHER" id="PTHR24300">
    <property type="entry name" value="CYTOCHROME P450 508A4-RELATED"/>
    <property type="match status" value="1"/>
</dbReference>
<dbReference type="Proteomes" id="UP001303046">
    <property type="component" value="Unassembled WGS sequence"/>
</dbReference>
<sequence>MLAIITVALILIILLLEWIKVVRKYPPGPFPLPLIGNLHHILMGKGIVNSMKQWQKKYGDVFTFWLGTIPTVHIGDYATARQEMIIKGGGYTSRYTPYMLDVKREGRGTIFSSGEFWEDHRRFNLRTLRDFGLGSNVMEERIMDELNLNTAKLDEMMVEGKTTINAGAFFDVLIGSVINRLIFSERFTEENAEEFFHLKHELDDTFMSVTAFDASLEKWTVNLPLISKRWKTMISPQENLINFINKRIDVRKAKIASGEHNLEDNGSDFIDAYLIKMENDRRNGTDASRMYKDDGLLYDIFDLWIAGHETTSLTLMWGFMHFIRNQEETRWKGSKSRELDDDYELIYHDTSNRNGIGIILNESFRNSVTAVDRLSDRLMPVKVDTGEVELRVVSAYAPQVQSLEDKEELLIGGDFNGHVGSRKDGFEGCHGEYGYRARNDGLRILEYAVASDLIIANTQYRKRKSHLITYTSGGREIHIDSRCYADEIADLCRIQKSSLQAMSLPNTICSSWT</sequence>
<dbReference type="Pfam" id="PF00067">
    <property type="entry name" value="p450"/>
    <property type="match status" value="1"/>
</dbReference>
<comment type="similarity">
    <text evidence="1">Belongs to the cytochrome P450 family.</text>
</comment>
<dbReference type="InterPro" id="IPR002401">
    <property type="entry name" value="Cyt_P450_E_grp-I"/>
</dbReference>
<evidence type="ECO:0000256" key="5">
    <source>
        <dbReference type="SAM" id="SignalP"/>
    </source>
</evidence>
<keyword evidence="4" id="KW-0560">Oxidoreductase</keyword>
<feature type="signal peptide" evidence="5">
    <location>
        <begin position="1"/>
        <end position="24"/>
    </location>
</feature>
<evidence type="ECO:0000256" key="1">
    <source>
        <dbReference type="ARBA" id="ARBA00010617"/>
    </source>
</evidence>
<evidence type="ECO:0000313" key="6">
    <source>
        <dbReference type="EMBL" id="KAK6741914.1"/>
    </source>
</evidence>
<protein>
    <recommendedName>
        <fullName evidence="8">Unspecific monooxygenase</fullName>
    </recommendedName>
</protein>
<accession>A0ABR1CUB2</accession>
<dbReference type="EMBL" id="JAVFWL010000003">
    <property type="protein sequence ID" value="KAK6741914.1"/>
    <property type="molecule type" value="Genomic_DNA"/>
</dbReference>
<keyword evidence="5" id="KW-0732">Signal</keyword>
<dbReference type="InterPro" id="IPR050182">
    <property type="entry name" value="Cytochrome_P450_fam2"/>
</dbReference>
<dbReference type="Gene3D" id="3.60.10.10">
    <property type="entry name" value="Endonuclease/exonuclease/phosphatase"/>
    <property type="match status" value="1"/>
</dbReference>
<evidence type="ECO:0000256" key="2">
    <source>
        <dbReference type="ARBA" id="ARBA00022723"/>
    </source>
</evidence>
<comment type="caution">
    <text evidence="6">The sequence shown here is derived from an EMBL/GenBank/DDBJ whole genome shotgun (WGS) entry which is preliminary data.</text>
</comment>
<feature type="chain" id="PRO_5045279555" description="Unspecific monooxygenase" evidence="5">
    <location>
        <begin position="25"/>
        <end position="513"/>
    </location>
</feature>
<keyword evidence="3" id="KW-0408">Iron</keyword>
<evidence type="ECO:0000256" key="3">
    <source>
        <dbReference type="ARBA" id="ARBA00023004"/>
    </source>
</evidence>
<keyword evidence="4" id="KW-0503">Monooxygenase</keyword>
<dbReference type="InterPro" id="IPR036396">
    <property type="entry name" value="Cyt_P450_sf"/>
</dbReference>
<organism evidence="6 7">
    <name type="scientific">Necator americanus</name>
    <name type="common">Human hookworm</name>
    <dbReference type="NCBI Taxonomy" id="51031"/>
    <lineage>
        <taxon>Eukaryota</taxon>
        <taxon>Metazoa</taxon>
        <taxon>Ecdysozoa</taxon>
        <taxon>Nematoda</taxon>
        <taxon>Chromadorea</taxon>
        <taxon>Rhabditida</taxon>
        <taxon>Rhabditina</taxon>
        <taxon>Rhabditomorpha</taxon>
        <taxon>Strongyloidea</taxon>
        <taxon>Ancylostomatidae</taxon>
        <taxon>Bunostominae</taxon>
        <taxon>Necator</taxon>
    </lineage>
</organism>